<dbReference type="PANTHER" id="PTHR33755:SF7">
    <property type="entry name" value="TOXIN MODULE OF TOXIN-ANTITOXIN SYSTEM RELE_STBE FAMILY"/>
    <property type="match status" value="1"/>
</dbReference>
<dbReference type="InterPro" id="IPR007712">
    <property type="entry name" value="RelE/ParE_toxin"/>
</dbReference>
<sequence length="92" mass="10632">MASWTRRAKADLVRADDYYQGINPDYAYRIGKAAVAAARFLADYPCAGSVFGGPSRKWRIKHTDYLLIYRITDDGVQILRMRHAHENWRTDP</sequence>
<dbReference type="EMBL" id="JACCBY010000001">
    <property type="protein sequence ID" value="NYD88334.1"/>
    <property type="molecule type" value="Genomic_DNA"/>
</dbReference>
<protein>
    <submittedName>
        <fullName evidence="3">Addiction module RelE/StbE family toxin</fullName>
    </submittedName>
</protein>
<reference evidence="3 4" key="2">
    <citation type="submission" date="2020-08" db="EMBL/GenBank/DDBJ databases">
        <title>The Agave Microbiome: Exploring the role of microbial communities in plant adaptations to desert environments.</title>
        <authorList>
            <person name="Partida-Martinez L.P."/>
        </authorList>
    </citation>
    <scope>NUCLEOTIDE SEQUENCE [LARGE SCALE GENOMIC DNA]</scope>
    <source>
        <strain evidence="3 4">AS2.3</strain>
    </source>
</reference>
<dbReference type="Proteomes" id="UP000517753">
    <property type="component" value="Unassembled WGS sequence"/>
</dbReference>
<evidence type="ECO:0000313" key="4">
    <source>
        <dbReference type="Proteomes" id="UP000517753"/>
    </source>
</evidence>
<evidence type="ECO:0000256" key="2">
    <source>
        <dbReference type="ARBA" id="ARBA00022649"/>
    </source>
</evidence>
<keyword evidence="4" id="KW-1185">Reference proteome</keyword>
<dbReference type="Pfam" id="PF05016">
    <property type="entry name" value="ParE_toxin"/>
    <property type="match status" value="1"/>
</dbReference>
<dbReference type="PANTHER" id="PTHR33755">
    <property type="entry name" value="TOXIN PARE1-RELATED"/>
    <property type="match status" value="1"/>
</dbReference>
<dbReference type="InterPro" id="IPR035093">
    <property type="entry name" value="RelE/ParE_toxin_dom_sf"/>
</dbReference>
<comment type="caution">
    <text evidence="3">The sequence shown here is derived from an EMBL/GenBank/DDBJ whole genome shotgun (WGS) entry which is preliminary data.</text>
</comment>
<evidence type="ECO:0000313" key="3">
    <source>
        <dbReference type="EMBL" id="NYD88334.1"/>
    </source>
</evidence>
<accession>A0A7Y9FJC6</accession>
<dbReference type="InterPro" id="IPR051803">
    <property type="entry name" value="TA_system_RelE-like_toxin"/>
</dbReference>
<dbReference type="Gene3D" id="3.30.2310.20">
    <property type="entry name" value="RelE-like"/>
    <property type="match status" value="1"/>
</dbReference>
<dbReference type="AlphaFoldDB" id="A0A7Y9FJC6"/>
<organism evidence="3 4">
    <name type="scientific">Sphingomonas melonis</name>
    <dbReference type="NCBI Taxonomy" id="152682"/>
    <lineage>
        <taxon>Bacteria</taxon>
        <taxon>Pseudomonadati</taxon>
        <taxon>Pseudomonadota</taxon>
        <taxon>Alphaproteobacteria</taxon>
        <taxon>Sphingomonadales</taxon>
        <taxon>Sphingomonadaceae</taxon>
        <taxon>Sphingomonas</taxon>
    </lineage>
</organism>
<name>A0A7Y9FJC6_9SPHN</name>
<dbReference type="SUPFAM" id="SSF143011">
    <property type="entry name" value="RelE-like"/>
    <property type="match status" value="1"/>
</dbReference>
<proteinExistence type="inferred from homology"/>
<gene>
    <name evidence="3" type="ORF">HD841_000103</name>
</gene>
<keyword evidence="2" id="KW-1277">Toxin-antitoxin system</keyword>
<comment type="similarity">
    <text evidence="1">Belongs to the RelE toxin family.</text>
</comment>
<reference evidence="3 4" key="1">
    <citation type="submission" date="2020-07" db="EMBL/GenBank/DDBJ databases">
        <authorList>
            <person name="Partida-Martinez L."/>
            <person name="Huntemann M."/>
            <person name="Clum A."/>
            <person name="Wang J."/>
            <person name="Palaniappan K."/>
            <person name="Ritter S."/>
            <person name="Chen I.-M."/>
            <person name="Stamatis D."/>
            <person name="Reddy T."/>
            <person name="O'Malley R."/>
            <person name="Daum C."/>
            <person name="Shapiro N."/>
            <person name="Ivanova N."/>
            <person name="Kyrpides N."/>
            <person name="Woyke T."/>
        </authorList>
    </citation>
    <scope>NUCLEOTIDE SEQUENCE [LARGE SCALE GENOMIC DNA]</scope>
    <source>
        <strain evidence="3 4">AS2.3</strain>
    </source>
</reference>
<evidence type="ECO:0000256" key="1">
    <source>
        <dbReference type="ARBA" id="ARBA00006226"/>
    </source>
</evidence>